<proteinExistence type="predicted"/>
<comment type="caution">
    <text evidence="1">The sequence shown here is derived from an EMBL/GenBank/DDBJ whole genome shotgun (WGS) entry which is preliminary data.</text>
</comment>
<dbReference type="Gene3D" id="2.170.130.10">
    <property type="entry name" value="TonB-dependent receptor, plug domain"/>
    <property type="match status" value="1"/>
</dbReference>
<organism evidence="1 2">
    <name type="scientific">Shiella aurantiaca</name>
    <dbReference type="NCBI Taxonomy" id="3058365"/>
    <lineage>
        <taxon>Bacteria</taxon>
        <taxon>Pseudomonadati</taxon>
        <taxon>Bacteroidota</taxon>
        <taxon>Cytophagia</taxon>
        <taxon>Cytophagales</taxon>
        <taxon>Shiellaceae</taxon>
        <taxon>Shiella</taxon>
    </lineage>
</organism>
<dbReference type="Proteomes" id="UP001168552">
    <property type="component" value="Unassembled WGS sequence"/>
</dbReference>
<reference evidence="1" key="1">
    <citation type="submission" date="2023-06" db="EMBL/GenBank/DDBJ databases">
        <title>Cytophagales bacterium Strain LB-30, isolated from soil.</title>
        <authorList>
            <person name="Liu B."/>
        </authorList>
    </citation>
    <scope>NUCLEOTIDE SEQUENCE</scope>
    <source>
        <strain evidence="1">LB-30</strain>
    </source>
</reference>
<protein>
    <recommendedName>
        <fullName evidence="3">TonB-dependent receptor plug domain-containing protein</fullName>
    </recommendedName>
</protein>
<gene>
    <name evidence="1" type="ORF">QWY31_03015</name>
</gene>
<evidence type="ECO:0000313" key="1">
    <source>
        <dbReference type="EMBL" id="MDN4164453.1"/>
    </source>
</evidence>
<sequence>MTEEENKTWTAKLRTEKELNKQLDLLRNRILADTNVYVMIFGDRVFLKTDRDKQKSDGLCRPLLIVDGQPIYINNGTPTKKIKELVNILTIDNIKGLSVADDKQATALYGSTGLCGLIALTPKNKKVKKELLRING</sequence>
<accession>A0ABT8F258</accession>
<name>A0ABT8F258_9BACT</name>
<evidence type="ECO:0000313" key="2">
    <source>
        <dbReference type="Proteomes" id="UP001168552"/>
    </source>
</evidence>
<dbReference type="EMBL" id="JAUHJS010000002">
    <property type="protein sequence ID" value="MDN4164453.1"/>
    <property type="molecule type" value="Genomic_DNA"/>
</dbReference>
<keyword evidence="2" id="KW-1185">Reference proteome</keyword>
<dbReference type="InterPro" id="IPR037066">
    <property type="entry name" value="Plug_dom_sf"/>
</dbReference>
<evidence type="ECO:0008006" key="3">
    <source>
        <dbReference type="Google" id="ProtNLM"/>
    </source>
</evidence>